<evidence type="ECO:0000259" key="8">
    <source>
        <dbReference type="Pfam" id="PF02096"/>
    </source>
</evidence>
<evidence type="ECO:0000256" key="6">
    <source>
        <dbReference type="SAM" id="MobiDB-lite"/>
    </source>
</evidence>
<dbReference type="EMBL" id="HBIB01003572">
    <property type="protein sequence ID" value="CAE0240088.1"/>
    <property type="molecule type" value="Transcribed_RNA"/>
</dbReference>
<dbReference type="EMBL" id="HBIB01003569">
    <property type="protein sequence ID" value="CAE0240085.1"/>
    <property type="molecule type" value="Transcribed_RNA"/>
</dbReference>
<name>A0A7S3CXA7_9EUKA</name>
<evidence type="ECO:0000313" key="9">
    <source>
        <dbReference type="EMBL" id="CAE0240085.1"/>
    </source>
</evidence>
<dbReference type="NCBIfam" id="TIGR03592">
    <property type="entry name" value="yidC_oxa1_cterm"/>
    <property type="match status" value="1"/>
</dbReference>
<dbReference type="EMBL" id="HBIB01003575">
    <property type="protein sequence ID" value="CAE0240091.1"/>
    <property type="molecule type" value="Transcribed_RNA"/>
</dbReference>
<evidence type="ECO:0000256" key="1">
    <source>
        <dbReference type="ARBA" id="ARBA00004141"/>
    </source>
</evidence>
<keyword evidence="3 7" id="KW-1133">Transmembrane helix</keyword>
<feature type="compositionally biased region" description="Basic and acidic residues" evidence="6">
    <location>
        <begin position="328"/>
        <end position="342"/>
    </location>
</feature>
<proteinExistence type="inferred from homology"/>
<dbReference type="AlphaFoldDB" id="A0A7S3CXA7"/>
<sequence length="361" mass="39618">MIRSSRIFSPLSKGIFRQNRYAVAGTAGVLGSRFLSSVSCDSGDSAVANSAPAAVSDAMANASAAADTSSTPVDWLISGLQVMHDSTGMPWWGTIIGATVLVRAATLPVTVFQMQNVAKLAQIKPEMERLTDRMKDLVARGEHEVAQKYRAELKDLFKRNNASPMRSMASAFVQMPVFMSFFFALRRMAEEVPSFWEEGALWFENLSTSDPYYILPVISGGLMYINITLGSDMPNAAQSQIMTKVMKGISLASIPLTAYFPSALFMYWIPSNFISLLQGRMLRLAPVRTALGLPPISKVEKSSQTKEKLAAQILQPSEVFSQRPIAPKVDHNTVTAKDDLVRPKQHKKAAPAKKSKRGKKH</sequence>
<evidence type="ECO:0000313" key="10">
    <source>
        <dbReference type="EMBL" id="CAE0240086.1"/>
    </source>
</evidence>
<evidence type="ECO:0000313" key="12">
    <source>
        <dbReference type="EMBL" id="CAE0240091.1"/>
    </source>
</evidence>
<dbReference type="GO" id="GO:0005743">
    <property type="term" value="C:mitochondrial inner membrane"/>
    <property type="evidence" value="ECO:0007669"/>
    <property type="project" value="TreeGrafter"/>
</dbReference>
<evidence type="ECO:0000313" key="11">
    <source>
        <dbReference type="EMBL" id="CAE0240088.1"/>
    </source>
</evidence>
<evidence type="ECO:0000256" key="2">
    <source>
        <dbReference type="ARBA" id="ARBA00022692"/>
    </source>
</evidence>
<dbReference type="GO" id="GO:0032977">
    <property type="term" value="F:membrane insertase activity"/>
    <property type="evidence" value="ECO:0007669"/>
    <property type="project" value="InterPro"/>
</dbReference>
<feature type="domain" description="Membrane insertase YidC/Oxa/ALB C-terminal" evidence="8">
    <location>
        <begin position="91"/>
        <end position="280"/>
    </location>
</feature>
<evidence type="ECO:0000256" key="7">
    <source>
        <dbReference type="SAM" id="Phobius"/>
    </source>
</evidence>
<dbReference type="EMBL" id="HBIB01003570">
    <property type="protein sequence ID" value="CAE0240086.1"/>
    <property type="molecule type" value="Transcribed_RNA"/>
</dbReference>
<comment type="similarity">
    <text evidence="5">Belongs to the OXA1/ALB3/YidC family.</text>
</comment>
<dbReference type="InterPro" id="IPR028055">
    <property type="entry name" value="YidC/Oxa/ALB_C"/>
</dbReference>
<evidence type="ECO:0000256" key="5">
    <source>
        <dbReference type="RuleBase" id="RU003945"/>
    </source>
</evidence>
<comment type="subcellular location">
    <subcellularLocation>
        <location evidence="1 5">Membrane</location>
        <topology evidence="1 5">Multi-pass membrane protein</topology>
    </subcellularLocation>
</comment>
<feature type="transmembrane region" description="Helical" evidence="7">
    <location>
        <begin position="168"/>
        <end position="185"/>
    </location>
</feature>
<feature type="transmembrane region" description="Helical" evidence="7">
    <location>
        <begin position="212"/>
        <end position="229"/>
    </location>
</feature>
<dbReference type="CDD" id="cd20069">
    <property type="entry name" value="5TM_Oxa1-like"/>
    <property type="match status" value="1"/>
</dbReference>
<dbReference type="InterPro" id="IPR001708">
    <property type="entry name" value="YidC/ALB3/OXA1/COX18"/>
</dbReference>
<evidence type="ECO:0000256" key="4">
    <source>
        <dbReference type="ARBA" id="ARBA00023136"/>
    </source>
</evidence>
<dbReference type="Pfam" id="PF02096">
    <property type="entry name" value="60KD_IMP"/>
    <property type="match status" value="1"/>
</dbReference>
<accession>A0A7S3CXA7</accession>
<dbReference type="PANTHER" id="PTHR12428:SF34">
    <property type="entry name" value="MITOCHONDRIAL INNER MEMBRANE PROTEIN OXA1-LIKE"/>
    <property type="match status" value="1"/>
</dbReference>
<protein>
    <recommendedName>
        <fullName evidence="8">Membrane insertase YidC/Oxa/ALB C-terminal domain-containing protein</fullName>
    </recommendedName>
</protein>
<evidence type="ECO:0000256" key="3">
    <source>
        <dbReference type="ARBA" id="ARBA00022989"/>
    </source>
</evidence>
<feature type="transmembrane region" description="Helical" evidence="7">
    <location>
        <begin position="249"/>
        <end position="269"/>
    </location>
</feature>
<keyword evidence="2 5" id="KW-0812">Transmembrane</keyword>
<feature type="compositionally biased region" description="Basic residues" evidence="6">
    <location>
        <begin position="343"/>
        <end position="361"/>
    </location>
</feature>
<dbReference type="PANTHER" id="PTHR12428">
    <property type="entry name" value="OXA1"/>
    <property type="match status" value="1"/>
</dbReference>
<reference evidence="10" key="1">
    <citation type="submission" date="2021-01" db="EMBL/GenBank/DDBJ databases">
        <authorList>
            <person name="Corre E."/>
            <person name="Pelletier E."/>
            <person name="Niang G."/>
            <person name="Scheremetjew M."/>
            <person name="Finn R."/>
            <person name="Kale V."/>
            <person name="Holt S."/>
            <person name="Cochrane G."/>
            <person name="Meng A."/>
            <person name="Brown T."/>
            <person name="Cohen L."/>
        </authorList>
    </citation>
    <scope>NUCLEOTIDE SEQUENCE</scope>
    <source>
        <strain evidence="10">NIES-2562</strain>
    </source>
</reference>
<feature type="region of interest" description="Disordered" evidence="6">
    <location>
        <begin position="322"/>
        <end position="361"/>
    </location>
</feature>
<dbReference type="GO" id="GO:0032979">
    <property type="term" value="P:protein insertion into mitochondrial inner membrane from matrix"/>
    <property type="evidence" value="ECO:0007669"/>
    <property type="project" value="TreeGrafter"/>
</dbReference>
<keyword evidence="4 7" id="KW-0472">Membrane</keyword>
<organism evidence="10">
    <name type="scientific">Palpitomonas bilix</name>
    <dbReference type="NCBI Taxonomy" id="652834"/>
    <lineage>
        <taxon>Eukaryota</taxon>
        <taxon>Eukaryota incertae sedis</taxon>
    </lineage>
</organism>
<gene>
    <name evidence="9" type="ORF">PBIL07802_LOCUS2238</name>
    <name evidence="10" type="ORF">PBIL07802_LOCUS2239</name>
    <name evidence="11" type="ORF">PBIL07802_LOCUS2241</name>
    <name evidence="12" type="ORF">PBIL07802_LOCUS2244</name>
</gene>